<reference evidence="3 4" key="1">
    <citation type="submission" date="2011-08" db="EMBL/GenBank/DDBJ databases">
        <title>The Genome Sequence of Plasmodium vivax Mauritania I.</title>
        <authorList>
            <consortium name="The Broad Institute Genome Sequencing Platform"/>
            <consortium name="The Broad Institute Genome Sequencing Center for Infectious Disease"/>
            <person name="Neafsey D."/>
            <person name="Carlton J."/>
            <person name="Barnwell J."/>
            <person name="Collins W."/>
            <person name="Escalante A."/>
            <person name="Mullikin J."/>
            <person name="Saul A."/>
            <person name="Guigo R."/>
            <person name="Camara F."/>
            <person name="Young S.K."/>
            <person name="Zeng Q."/>
            <person name="Gargeya S."/>
            <person name="Fitzgerald M."/>
            <person name="Haas B."/>
            <person name="Abouelleil A."/>
            <person name="Alvarado L."/>
            <person name="Arachchi H.M."/>
            <person name="Berlin A."/>
            <person name="Brown A."/>
            <person name="Chapman S.B."/>
            <person name="Chen Z."/>
            <person name="Dunbar C."/>
            <person name="Freedman E."/>
            <person name="Gearin G."/>
            <person name="Gellesch M."/>
            <person name="Goldberg J."/>
            <person name="Griggs A."/>
            <person name="Gujja S."/>
            <person name="Heiman D."/>
            <person name="Howarth C."/>
            <person name="Larson L."/>
            <person name="Lui A."/>
            <person name="MacDonald P.J.P."/>
            <person name="Montmayeur A."/>
            <person name="Murphy C."/>
            <person name="Neiman D."/>
            <person name="Pearson M."/>
            <person name="Priest M."/>
            <person name="Roberts A."/>
            <person name="Saif S."/>
            <person name="Shea T."/>
            <person name="Shenoy N."/>
            <person name="Sisk P."/>
            <person name="Stolte C."/>
            <person name="Sykes S."/>
            <person name="Wortman J."/>
            <person name="Nusbaum C."/>
            <person name="Birren B."/>
        </authorList>
    </citation>
    <scope>NUCLEOTIDE SEQUENCE [LARGE SCALE GENOMIC DNA]</scope>
    <source>
        <strain evidence="3 4">Mauritania I</strain>
    </source>
</reference>
<dbReference type="AlphaFoldDB" id="A0A0J9T501"/>
<feature type="compositionally biased region" description="Low complexity" evidence="1">
    <location>
        <begin position="303"/>
        <end position="314"/>
    </location>
</feature>
<dbReference type="InterPro" id="IPR008780">
    <property type="entry name" value="Plasmodium_Vir"/>
</dbReference>
<evidence type="ECO:0000256" key="2">
    <source>
        <dbReference type="SAM" id="Phobius"/>
    </source>
</evidence>
<dbReference type="Pfam" id="PF05795">
    <property type="entry name" value="Plasmodium_Vir"/>
    <property type="match status" value="1"/>
</dbReference>
<protein>
    <submittedName>
        <fullName evidence="3">Variable surface protein Vir16</fullName>
    </submittedName>
</protein>
<evidence type="ECO:0000256" key="1">
    <source>
        <dbReference type="SAM" id="MobiDB-lite"/>
    </source>
</evidence>
<accession>A0A0J9T501</accession>
<organism evidence="3 4">
    <name type="scientific">Plasmodium vivax Mauritania I</name>
    <dbReference type="NCBI Taxonomy" id="1035515"/>
    <lineage>
        <taxon>Eukaryota</taxon>
        <taxon>Sar</taxon>
        <taxon>Alveolata</taxon>
        <taxon>Apicomplexa</taxon>
        <taxon>Aconoidasida</taxon>
        <taxon>Haemosporida</taxon>
        <taxon>Plasmodiidae</taxon>
        <taxon>Plasmodium</taxon>
        <taxon>Plasmodium (Plasmodium)</taxon>
    </lineage>
</organism>
<keyword evidence="2" id="KW-0472">Membrane</keyword>
<keyword evidence="2" id="KW-1133">Transmembrane helix</keyword>
<keyword evidence="2" id="KW-0812">Transmembrane</keyword>
<evidence type="ECO:0000313" key="4">
    <source>
        <dbReference type="Proteomes" id="UP000053776"/>
    </source>
</evidence>
<feature type="compositionally biased region" description="Basic and acidic residues" evidence="1">
    <location>
        <begin position="236"/>
        <end position="257"/>
    </location>
</feature>
<name>A0A0J9T501_PLAVI</name>
<gene>
    <name evidence="3" type="ORF">PVMG_03632</name>
</gene>
<proteinExistence type="predicted"/>
<feature type="transmembrane region" description="Helical" evidence="2">
    <location>
        <begin position="373"/>
        <end position="390"/>
    </location>
</feature>
<sequence length="450" mass="50652">MRTTSLEEVAEAVKLHKIHHEKFFSELDISSSSDQLCNGIDNQADPKYKEVKELCSKLVGLLEKLSKAKDSERNNYCSYIRYWLYEQIYEINEDKSASIDNVPFFDNLNHAWTNINNVKLSSKCNPENIKDVKLDELKNRIFSYIYFKNIEKIKKISASENGTDCDKYLTYLESFKPIHDGYKDKYCGSFFSSSSNSTDYFPCKDKDVLKSRITELQKCKDSGKPTLATGHHDHKSVKGEVGRGAPEDKKVSEDTTRPTDSVVVASSSSSSRTSGSRASGSLATTTSTLSARGSISSTGQVDAQRSARPLAAAAEPGKSWIPPTLGNPGQDVPRESSYDANAGRHVEAAATVDVPDTSETLYDKLDSNTVKNMVMAAPVLGIIFFLFYYNRSSRLKSSIKPKKRKKNIFENNYYKEHEKELARYESENESLASLEDRYYLTYQPDQASYY</sequence>
<feature type="compositionally biased region" description="Low complexity" evidence="1">
    <location>
        <begin position="261"/>
        <end position="294"/>
    </location>
</feature>
<feature type="region of interest" description="Disordered" evidence="1">
    <location>
        <begin position="221"/>
        <end position="339"/>
    </location>
</feature>
<dbReference type="Proteomes" id="UP000053776">
    <property type="component" value="Unassembled WGS sequence"/>
</dbReference>
<evidence type="ECO:0000313" key="3">
    <source>
        <dbReference type="EMBL" id="KMZ90071.1"/>
    </source>
</evidence>
<dbReference type="EMBL" id="KQ235117">
    <property type="protein sequence ID" value="KMZ90071.1"/>
    <property type="molecule type" value="Genomic_DNA"/>
</dbReference>
<dbReference type="OrthoDB" id="389174at2759"/>